<evidence type="ECO:0000256" key="16">
    <source>
        <dbReference type="SAM" id="Phobius"/>
    </source>
</evidence>
<dbReference type="InterPro" id="IPR053958">
    <property type="entry name" value="HMGCR/SNAP/NPC1-like_SSD"/>
</dbReference>
<dbReference type="GO" id="GO:0042632">
    <property type="term" value="P:cholesterol homeostasis"/>
    <property type="evidence" value="ECO:0007669"/>
    <property type="project" value="TreeGrafter"/>
</dbReference>
<protein>
    <recommendedName>
        <fullName evidence="18">SSD domain-containing protein</fullName>
    </recommendedName>
</protein>
<evidence type="ECO:0000259" key="18">
    <source>
        <dbReference type="PROSITE" id="PS50156"/>
    </source>
</evidence>
<dbReference type="AlphaFoldDB" id="A0A5N4B213"/>
<dbReference type="PROSITE" id="PS50156">
    <property type="entry name" value="SSD"/>
    <property type="match status" value="1"/>
</dbReference>
<dbReference type="GO" id="GO:0008203">
    <property type="term" value="P:cholesterol metabolic process"/>
    <property type="evidence" value="ECO:0007669"/>
    <property type="project" value="UniProtKB-KW"/>
</dbReference>
<evidence type="ECO:0000256" key="11">
    <source>
        <dbReference type="ARBA" id="ARBA00023157"/>
    </source>
</evidence>
<gene>
    <name evidence="19" type="ORF">PPYR_00619</name>
</gene>
<evidence type="ECO:0000256" key="7">
    <source>
        <dbReference type="ARBA" id="ARBA00022989"/>
    </source>
</evidence>
<evidence type="ECO:0000256" key="17">
    <source>
        <dbReference type="SAM" id="SignalP"/>
    </source>
</evidence>
<dbReference type="GO" id="GO:0030299">
    <property type="term" value="P:intestinal cholesterol absorption"/>
    <property type="evidence" value="ECO:0007669"/>
    <property type="project" value="TreeGrafter"/>
</dbReference>
<dbReference type="SUPFAM" id="SSF82866">
    <property type="entry name" value="Multidrug efflux transporter AcrB transmembrane domain"/>
    <property type="match status" value="2"/>
</dbReference>
<dbReference type="Pfam" id="PF22314">
    <property type="entry name" value="NPC1_MLD"/>
    <property type="match status" value="1"/>
</dbReference>
<dbReference type="Proteomes" id="UP000327044">
    <property type="component" value="Unassembled WGS sequence"/>
</dbReference>
<evidence type="ECO:0000256" key="13">
    <source>
        <dbReference type="ARBA" id="ARBA00023180"/>
    </source>
</evidence>
<keyword evidence="20" id="KW-1185">Reference proteome</keyword>
<feature type="transmembrane region" description="Helical" evidence="16">
    <location>
        <begin position="625"/>
        <end position="650"/>
    </location>
</feature>
<comment type="caution">
    <text evidence="19">The sequence shown here is derived from an EMBL/GenBank/DDBJ whole genome shotgun (WGS) entry which is preliminary data.</text>
</comment>
<feature type="transmembrane region" description="Helical" evidence="16">
    <location>
        <begin position="731"/>
        <end position="756"/>
    </location>
</feature>
<dbReference type="GO" id="GO:0015485">
    <property type="term" value="F:cholesterol binding"/>
    <property type="evidence" value="ECO:0007669"/>
    <property type="project" value="TreeGrafter"/>
</dbReference>
<feature type="transmembrane region" description="Helical" evidence="16">
    <location>
        <begin position="272"/>
        <end position="294"/>
    </location>
</feature>
<dbReference type="InterPro" id="IPR000731">
    <property type="entry name" value="SSD"/>
</dbReference>
<feature type="transmembrane region" description="Helical" evidence="16">
    <location>
        <begin position="656"/>
        <end position="677"/>
    </location>
</feature>
<organism evidence="19 20">
    <name type="scientific">Photinus pyralis</name>
    <name type="common">Common eastern firefly</name>
    <name type="synonym">Lampyris pyralis</name>
    <dbReference type="NCBI Taxonomy" id="7054"/>
    <lineage>
        <taxon>Eukaryota</taxon>
        <taxon>Metazoa</taxon>
        <taxon>Ecdysozoa</taxon>
        <taxon>Arthropoda</taxon>
        <taxon>Hexapoda</taxon>
        <taxon>Insecta</taxon>
        <taxon>Pterygota</taxon>
        <taxon>Neoptera</taxon>
        <taxon>Endopterygota</taxon>
        <taxon>Coleoptera</taxon>
        <taxon>Polyphaga</taxon>
        <taxon>Elateriformia</taxon>
        <taxon>Elateroidea</taxon>
        <taxon>Lampyridae</taxon>
        <taxon>Lampyrinae</taxon>
        <taxon>Photinus</taxon>
    </lineage>
</organism>
<feature type="transmembrane region" description="Helical" evidence="16">
    <location>
        <begin position="1190"/>
        <end position="1216"/>
    </location>
</feature>
<evidence type="ECO:0000256" key="10">
    <source>
        <dbReference type="ARBA" id="ARBA00023136"/>
    </source>
</evidence>
<dbReference type="GO" id="GO:0005319">
    <property type="term" value="F:lipid transporter activity"/>
    <property type="evidence" value="ECO:0007669"/>
    <property type="project" value="InterPro"/>
</dbReference>
<feature type="transmembrane region" description="Helical" evidence="16">
    <location>
        <begin position="592"/>
        <end position="613"/>
    </location>
</feature>
<evidence type="ECO:0000256" key="14">
    <source>
        <dbReference type="ARBA" id="ARBA00023221"/>
    </source>
</evidence>
<feature type="chain" id="PRO_5024389799" description="SSD domain-containing protein" evidence="17">
    <location>
        <begin position="21"/>
        <end position="1220"/>
    </location>
</feature>
<keyword evidence="5 16" id="KW-0812">Transmembrane</keyword>
<evidence type="ECO:0000256" key="6">
    <source>
        <dbReference type="ARBA" id="ARBA00022729"/>
    </source>
</evidence>
<keyword evidence="9" id="KW-0443">Lipid metabolism</keyword>
<feature type="transmembrane region" description="Helical" evidence="16">
    <location>
        <begin position="706"/>
        <end position="725"/>
    </location>
</feature>
<evidence type="ECO:0000313" key="20">
    <source>
        <dbReference type="Proteomes" id="UP000327044"/>
    </source>
</evidence>
<name>A0A5N4B213_PHOPY</name>
<dbReference type="NCBIfam" id="TIGR00917">
    <property type="entry name" value="2A060601"/>
    <property type="match status" value="1"/>
</dbReference>
<keyword evidence="13" id="KW-0325">Glycoprotein</keyword>
<reference evidence="19 20" key="1">
    <citation type="journal article" date="2018" name="Elife">
        <title>Firefly genomes illuminate parallel origins of bioluminescence in beetles.</title>
        <authorList>
            <person name="Fallon T.R."/>
            <person name="Lower S.E."/>
            <person name="Chang C.H."/>
            <person name="Bessho-Uehara M."/>
            <person name="Martin G.J."/>
            <person name="Bewick A.J."/>
            <person name="Behringer M."/>
            <person name="Debat H.J."/>
            <person name="Wong I."/>
            <person name="Day J.C."/>
            <person name="Suvorov A."/>
            <person name="Silva C.J."/>
            <person name="Stanger-Hall K.F."/>
            <person name="Hall D.W."/>
            <person name="Schmitz R.J."/>
            <person name="Nelson D.R."/>
            <person name="Lewis S.M."/>
            <person name="Shigenobu S."/>
            <person name="Bybee S.M."/>
            <person name="Larracuente A.M."/>
            <person name="Oba Y."/>
            <person name="Weng J.K."/>
        </authorList>
    </citation>
    <scope>NUCLEOTIDE SEQUENCE [LARGE SCALE GENOMIC DNA]</scope>
    <source>
        <strain evidence="19">1611_PpyrPB1</strain>
        <tissue evidence="19">Whole body</tissue>
    </source>
</reference>
<evidence type="ECO:0000256" key="8">
    <source>
        <dbReference type="ARBA" id="ARBA00023055"/>
    </source>
</evidence>
<comment type="similarity">
    <text evidence="2">Belongs to the patched family.</text>
</comment>
<comment type="subcellular location">
    <subcellularLocation>
        <location evidence="1">Endomembrane system</location>
        <topology evidence="1">Multi-pass membrane protein</topology>
    </subcellularLocation>
</comment>
<keyword evidence="3" id="KW-0813">Transport</keyword>
<dbReference type="GO" id="GO:0012505">
    <property type="term" value="C:endomembrane system"/>
    <property type="evidence" value="ECO:0007669"/>
    <property type="project" value="UniProtKB-SubCell"/>
</dbReference>
<feature type="domain" description="SSD" evidence="18">
    <location>
        <begin position="591"/>
        <end position="756"/>
    </location>
</feature>
<dbReference type="FunFam" id="1.20.1640.10:FF:000008">
    <property type="entry name" value="NPC intracellular cholesterol transporter 1"/>
    <property type="match status" value="1"/>
</dbReference>
<dbReference type="InterPro" id="IPR032190">
    <property type="entry name" value="NPC1_N"/>
</dbReference>
<dbReference type="GO" id="GO:0005886">
    <property type="term" value="C:plasma membrane"/>
    <property type="evidence" value="ECO:0007669"/>
    <property type="project" value="TreeGrafter"/>
</dbReference>
<sequence length="1220" mass="136938">MKTLLYLLLYVLLHIDNVSSECKMYDVCHYDETKGVHLNCDWTTEGKLLDTTDPIYEKVSKSLVKVCPELFKDPTKPGETPLCCTIKQAQIALKSFELMEVYKRCPTCIRNLRSYTCALACSTNQDEYMFNFTTLPNGNINPKYNYITSMSFNLSNEYMEGTFKSCRNVALPSSGDLVLGTTCGSWGEKNCTPDRWFDYFGLGNSLAPYPIRFLGVPKDSEDGKFHKEVVPCHLQYDETSKSCSCIDCPQACTIDQFEPLGVGYEILGINGYAFIVGIVLLSLSALFVIVALFAHKRFPDYNLDEPEPEVDVSTFNFLERFFKSLGEGVAGQSVVILFLCSWVVIGLTYGAFSLNVTTDPVEIWASPTSRSRQEKDFFDLEFSPFYRTEQIFIKAVNIEPFEYESVRGKILMGPAFNKTFMMEVFKLQKKIEQIGQDENAGLQNICFSPIASSFTGPKTINDCTIQTLLGLYNNDIDYFEKHEDYLEILVRCMTSPYSLECLAPYGGPVEPGTSVGGATRSDFTDGIGLTLTFLVDNSVNKEKLEPAFKWEAKFIALLKEWDADERPDFIDIAFSSERSIEDELLRVSQAEILTTVISYLVMFAYITIALGRIRSVATLCLDSKVTLGIGGIVIVLCSVICSLGVCGYIGITTTLLTIEVIPFLVLAVGVDNIFIIVQTHQRRPRQKDLTIEEEVGLTMAKVGPSMLLTSFSEICCFGIGALSSMPAVNTFAIYSVIALAFDFVFQITAFVALLYLDDKRYEDNRLDFLCCFKQDKRVFTHTESWLYTFWSKYYTPVIMKFFVRCLVVIVFTVTLCLSIIVVPSIEIGLDQELSMPEDSHVLKYFGHLKELLGIGPPVYWVTKGNVDYTNPNVQNLFCGGPGCHPNSVPTQLFQASKQSNITYLLRQPSSWLDDFKDWSETEACCKYFPTNGSFCPNSAVGCEACSINTLNIPWDQYFKKYLPYFLQDNPTPQCAKGGHAAYAKGMNYYLEEDGARVISSHVMAFHTVLKTSKDYYEALRYSRIIAKNLTETINMTDVEVFPYSVTYVFYEQYLDIWPTVLTSLGYSLLAVFVVILIISIFDIFASFTIILTVLMIIVHMGGLMYIWNITLNAVSLVNLVMAVGISVEFCGHIVHSFVHSKRKGSVNKAADALANMGSSVLSGITLTKFCGITVLAFAKSPIFQIFYFRMYLGMVIIGALHGLIFLPVFLSFFGALRYGS</sequence>
<evidence type="ECO:0000256" key="15">
    <source>
        <dbReference type="ARBA" id="ARBA00034049"/>
    </source>
</evidence>
<proteinExistence type="inferred from homology"/>
<evidence type="ECO:0000256" key="12">
    <source>
        <dbReference type="ARBA" id="ARBA00023166"/>
    </source>
</evidence>
<keyword evidence="14" id="KW-0753">Steroid metabolism</keyword>
<feature type="transmembrane region" description="Helical" evidence="16">
    <location>
        <begin position="801"/>
        <end position="825"/>
    </location>
</feature>
<comment type="catalytic activity">
    <reaction evidence="15">
        <text>cholesterol(in) = cholesterol(out)</text>
        <dbReference type="Rhea" id="RHEA:39747"/>
        <dbReference type="ChEBI" id="CHEBI:16113"/>
    </reaction>
</comment>
<feature type="transmembrane region" description="Helical" evidence="16">
    <location>
        <begin position="1113"/>
        <end position="1138"/>
    </location>
</feature>
<dbReference type="Pfam" id="PF16414">
    <property type="entry name" value="NPC1_N"/>
    <property type="match status" value="1"/>
</dbReference>
<dbReference type="PANTHER" id="PTHR45727">
    <property type="entry name" value="NPC INTRACELLULAR CHOLESTEROL TRANSPORTER 1"/>
    <property type="match status" value="1"/>
</dbReference>
<dbReference type="InParanoid" id="A0A5N4B213"/>
<feature type="transmembrane region" description="Helical" evidence="16">
    <location>
        <begin position="1056"/>
        <end position="1077"/>
    </location>
</feature>
<evidence type="ECO:0000256" key="5">
    <source>
        <dbReference type="ARBA" id="ARBA00022692"/>
    </source>
</evidence>
<dbReference type="FunFam" id="1.20.1640.10:FF:000029">
    <property type="entry name" value="Putative Patched sphingolipid transporter"/>
    <property type="match status" value="1"/>
</dbReference>
<feature type="transmembrane region" description="Helical" evidence="16">
    <location>
        <begin position="329"/>
        <end position="352"/>
    </location>
</feature>
<keyword evidence="8" id="KW-0445">Lipid transport</keyword>
<keyword evidence="7 16" id="KW-1133">Transmembrane helix</keyword>
<feature type="transmembrane region" description="Helical" evidence="16">
    <location>
        <begin position="1084"/>
        <end position="1107"/>
    </location>
</feature>
<keyword evidence="10 16" id="KW-0472">Membrane</keyword>
<evidence type="ECO:0000256" key="2">
    <source>
        <dbReference type="ARBA" id="ARBA00005585"/>
    </source>
</evidence>
<dbReference type="Pfam" id="PF12349">
    <property type="entry name" value="Sterol-sensing"/>
    <property type="match status" value="1"/>
</dbReference>
<dbReference type="Gene3D" id="1.20.1640.10">
    <property type="entry name" value="Multidrug efflux transporter AcrB transmembrane domain"/>
    <property type="match status" value="2"/>
</dbReference>
<dbReference type="InterPro" id="IPR053956">
    <property type="entry name" value="NPC1_MLD"/>
</dbReference>
<dbReference type="GO" id="GO:0015918">
    <property type="term" value="P:sterol transport"/>
    <property type="evidence" value="ECO:0007669"/>
    <property type="project" value="TreeGrafter"/>
</dbReference>
<feature type="transmembrane region" description="Helical" evidence="16">
    <location>
        <begin position="1159"/>
        <end position="1178"/>
    </location>
</feature>
<dbReference type="InterPro" id="IPR004765">
    <property type="entry name" value="NPC1-like"/>
</dbReference>
<evidence type="ECO:0000256" key="3">
    <source>
        <dbReference type="ARBA" id="ARBA00022448"/>
    </source>
</evidence>
<keyword evidence="6 17" id="KW-0732">Signal</keyword>
<evidence type="ECO:0000256" key="1">
    <source>
        <dbReference type="ARBA" id="ARBA00004127"/>
    </source>
</evidence>
<evidence type="ECO:0000313" key="19">
    <source>
        <dbReference type="EMBL" id="KAB0803649.1"/>
    </source>
</evidence>
<keyword evidence="11" id="KW-1015">Disulfide bond</keyword>
<dbReference type="EMBL" id="VVIM01000001">
    <property type="protein sequence ID" value="KAB0803649.1"/>
    <property type="molecule type" value="Genomic_DNA"/>
</dbReference>
<dbReference type="PANTHER" id="PTHR45727:SF2">
    <property type="entry name" value="NPC INTRACELLULAR CHOLESTEROL TRANSPORTER 1"/>
    <property type="match status" value="1"/>
</dbReference>
<feature type="signal peptide" evidence="17">
    <location>
        <begin position="1"/>
        <end position="20"/>
    </location>
</feature>
<evidence type="ECO:0000256" key="9">
    <source>
        <dbReference type="ARBA" id="ARBA00023098"/>
    </source>
</evidence>
<accession>A0A5N4B213</accession>
<keyword evidence="12" id="KW-1207">Sterol metabolism</keyword>
<keyword evidence="4" id="KW-0153">Cholesterol metabolism</keyword>
<evidence type="ECO:0000256" key="4">
    <source>
        <dbReference type="ARBA" id="ARBA00022548"/>
    </source>
</evidence>